<evidence type="ECO:0000256" key="1">
    <source>
        <dbReference type="ARBA" id="ARBA00004117"/>
    </source>
</evidence>
<evidence type="ECO:0000259" key="9">
    <source>
        <dbReference type="Pfam" id="PF22692"/>
    </source>
</evidence>
<evidence type="ECO:0000256" key="6">
    <source>
        <dbReference type="RuleBase" id="RU362116"/>
    </source>
</evidence>
<comment type="subcellular location">
    <subcellularLocation>
        <location evidence="1 6">Bacterial flagellum basal body</location>
    </subcellularLocation>
</comment>
<evidence type="ECO:0000313" key="11">
    <source>
        <dbReference type="Proteomes" id="UP000566813"/>
    </source>
</evidence>
<evidence type="ECO:0000256" key="2">
    <source>
        <dbReference type="ARBA" id="ARBA00009677"/>
    </source>
</evidence>
<dbReference type="Pfam" id="PF06429">
    <property type="entry name" value="Flg_bbr_C"/>
    <property type="match status" value="1"/>
</dbReference>
<keyword evidence="3 6" id="KW-0975">Bacterial flagellum</keyword>
<dbReference type="Proteomes" id="UP000566813">
    <property type="component" value="Unassembled WGS sequence"/>
</dbReference>
<keyword evidence="10" id="KW-0969">Cilium</keyword>
<reference evidence="10 11" key="1">
    <citation type="submission" date="2020-08" db="EMBL/GenBank/DDBJ databases">
        <title>The genome sequence of type strain Novosphingobium flavum NBRC 111647.</title>
        <authorList>
            <person name="Liu Y."/>
        </authorList>
    </citation>
    <scope>NUCLEOTIDE SEQUENCE [LARGE SCALE GENOMIC DNA]</scope>
    <source>
        <strain evidence="10 11">NBRC 111647</strain>
    </source>
</reference>
<dbReference type="RefSeq" id="WP_185663890.1">
    <property type="nucleotide sequence ID" value="NZ_JACLAW010000006.1"/>
</dbReference>
<dbReference type="EMBL" id="JACLAW010000006">
    <property type="protein sequence ID" value="MBC2665618.1"/>
    <property type="molecule type" value="Genomic_DNA"/>
</dbReference>
<evidence type="ECO:0000259" key="8">
    <source>
        <dbReference type="Pfam" id="PF06429"/>
    </source>
</evidence>
<sequence>MDRLIFTAFSGMNNSMVRQRVIANNMANTQTVGFRAETLQFTPMTIKDGDGLEVRAMTDAEVRGASMKQGALNETGRSLDIAMTGQTMLAVQSAEGEEVYTRRGDLSVSAGGALTNGEGLPVIGENGPITVPPGGEVSIGPDGSVLVRDPATPDAPPARVDRLKLVSREGSRIEKGLDGAFRVYGGGTLPADLDARIVPGSLEASNVNPSEVLVEMVEAQRLFDIRTKLISTAKDIDEGGTALMRLS</sequence>
<dbReference type="InterPro" id="IPR053967">
    <property type="entry name" value="LlgE_F_G-like_D1"/>
</dbReference>
<evidence type="ECO:0000256" key="5">
    <source>
        <dbReference type="ARBA" id="ARBA00040228"/>
    </source>
</evidence>
<feature type="domain" description="Flagellar basal body rod protein N-terminal" evidence="7">
    <location>
        <begin position="7"/>
        <end position="35"/>
    </location>
</feature>
<dbReference type="PANTHER" id="PTHR30435">
    <property type="entry name" value="FLAGELLAR PROTEIN"/>
    <property type="match status" value="1"/>
</dbReference>
<dbReference type="Pfam" id="PF00460">
    <property type="entry name" value="Flg_bb_rod"/>
    <property type="match status" value="1"/>
</dbReference>
<evidence type="ECO:0000313" key="10">
    <source>
        <dbReference type="EMBL" id="MBC2665618.1"/>
    </source>
</evidence>
<evidence type="ECO:0000259" key="7">
    <source>
        <dbReference type="Pfam" id="PF00460"/>
    </source>
</evidence>
<keyword evidence="11" id="KW-1185">Reference proteome</keyword>
<dbReference type="Pfam" id="PF22692">
    <property type="entry name" value="LlgE_F_G_D1"/>
    <property type="match status" value="1"/>
</dbReference>
<organism evidence="10 11">
    <name type="scientific">Novosphingobium flavum</name>
    <dbReference type="NCBI Taxonomy" id="1778672"/>
    <lineage>
        <taxon>Bacteria</taxon>
        <taxon>Pseudomonadati</taxon>
        <taxon>Pseudomonadota</taxon>
        <taxon>Alphaproteobacteria</taxon>
        <taxon>Sphingomonadales</taxon>
        <taxon>Sphingomonadaceae</taxon>
        <taxon>Novosphingobium</taxon>
    </lineage>
</organism>
<gene>
    <name evidence="10" type="primary">flgF</name>
    <name evidence="10" type="ORF">H7F51_08785</name>
</gene>
<evidence type="ECO:0000256" key="3">
    <source>
        <dbReference type="ARBA" id="ARBA00023143"/>
    </source>
</evidence>
<comment type="similarity">
    <text evidence="2 6">Belongs to the flagella basal body rod proteins family.</text>
</comment>
<dbReference type="NCBIfam" id="NF009280">
    <property type="entry name" value="PRK12640.1"/>
    <property type="match status" value="1"/>
</dbReference>
<dbReference type="InterPro" id="IPR001444">
    <property type="entry name" value="Flag_bb_rod_N"/>
</dbReference>
<proteinExistence type="inferred from homology"/>
<dbReference type="SUPFAM" id="SSF117143">
    <property type="entry name" value="Flagellar hook protein flgE"/>
    <property type="match status" value="1"/>
</dbReference>
<dbReference type="GO" id="GO:0030694">
    <property type="term" value="C:bacterial-type flagellum basal body, rod"/>
    <property type="evidence" value="ECO:0007669"/>
    <property type="project" value="UniProtKB-UniRule"/>
</dbReference>
<name>A0A7X1FRJ5_9SPHN</name>
<dbReference type="InterPro" id="IPR037925">
    <property type="entry name" value="FlgE/F/G-like"/>
</dbReference>
<dbReference type="GO" id="GO:0071978">
    <property type="term" value="P:bacterial-type flagellum-dependent swarming motility"/>
    <property type="evidence" value="ECO:0007669"/>
    <property type="project" value="TreeGrafter"/>
</dbReference>
<dbReference type="PANTHER" id="PTHR30435:SF18">
    <property type="entry name" value="FLAGELLAR BASAL-BODY ROD PROTEIN FLGF"/>
    <property type="match status" value="1"/>
</dbReference>
<comment type="subunit">
    <text evidence="4 6">The basal body constitutes a major portion of the flagellar organelle and consists of five rings (E,L,P,S, and M) mounted on a central rod. The rod consists of about 26 subunits of FlgG in the distal portion, and FlgB, FlgC and FlgF are thought to build up the proximal portion of the rod with about 6 subunits each.</text>
</comment>
<accession>A0A7X1FRJ5</accession>
<keyword evidence="10" id="KW-0282">Flagellum</keyword>
<dbReference type="AlphaFoldDB" id="A0A7X1FRJ5"/>
<evidence type="ECO:0000256" key="4">
    <source>
        <dbReference type="ARBA" id="ARBA00038560"/>
    </source>
</evidence>
<dbReference type="InterPro" id="IPR020013">
    <property type="entry name" value="Flagellar_FlgE/F/G"/>
</dbReference>
<protein>
    <recommendedName>
        <fullName evidence="5 6">Flagellar basal-body rod protein FlgF</fullName>
    </recommendedName>
</protein>
<feature type="domain" description="Flagellar basal-body/hook protein C-terminal" evidence="8">
    <location>
        <begin position="199"/>
        <end position="238"/>
    </location>
</feature>
<feature type="domain" description="Flagellar hook protein FlgE/F/G-like D1" evidence="9">
    <location>
        <begin position="82"/>
        <end position="146"/>
    </location>
</feature>
<comment type="caution">
    <text evidence="10">The sequence shown here is derived from an EMBL/GenBank/DDBJ whole genome shotgun (WGS) entry which is preliminary data.</text>
</comment>
<keyword evidence="10" id="KW-0966">Cell projection</keyword>
<dbReference type="NCBIfam" id="TIGR03506">
    <property type="entry name" value="FlgEFG_subfam"/>
    <property type="match status" value="1"/>
</dbReference>
<dbReference type="InterPro" id="IPR010930">
    <property type="entry name" value="Flg_bb/hook_C_dom"/>
</dbReference>